<name>A0ABD0VQD8_DENTH</name>
<evidence type="ECO:0000256" key="1">
    <source>
        <dbReference type="SAM" id="MobiDB-lite"/>
    </source>
</evidence>
<dbReference type="EMBL" id="JANQDX010000002">
    <property type="protein sequence ID" value="KAL0927287.1"/>
    <property type="molecule type" value="Genomic_DNA"/>
</dbReference>
<feature type="region of interest" description="Disordered" evidence="1">
    <location>
        <begin position="275"/>
        <end position="303"/>
    </location>
</feature>
<feature type="region of interest" description="Disordered" evidence="1">
    <location>
        <begin position="112"/>
        <end position="134"/>
    </location>
</feature>
<feature type="region of interest" description="Disordered" evidence="1">
    <location>
        <begin position="164"/>
        <end position="186"/>
    </location>
</feature>
<dbReference type="Proteomes" id="UP001552299">
    <property type="component" value="Unassembled WGS sequence"/>
</dbReference>
<evidence type="ECO:0000313" key="3">
    <source>
        <dbReference type="Proteomes" id="UP001552299"/>
    </source>
</evidence>
<gene>
    <name evidence="2" type="ORF">M5K25_001450</name>
</gene>
<protein>
    <submittedName>
        <fullName evidence="2">Uncharacterized protein</fullName>
    </submittedName>
</protein>
<evidence type="ECO:0000313" key="2">
    <source>
        <dbReference type="EMBL" id="KAL0927287.1"/>
    </source>
</evidence>
<keyword evidence="3" id="KW-1185">Reference proteome</keyword>
<feature type="region of interest" description="Disordered" evidence="1">
    <location>
        <begin position="227"/>
        <end position="255"/>
    </location>
</feature>
<reference evidence="2 3" key="1">
    <citation type="journal article" date="2024" name="Plant Biotechnol. J.">
        <title>Dendrobium thyrsiflorum genome and its molecular insights into genes involved in important horticultural traits.</title>
        <authorList>
            <person name="Chen B."/>
            <person name="Wang J.Y."/>
            <person name="Zheng P.J."/>
            <person name="Li K.L."/>
            <person name="Liang Y.M."/>
            <person name="Chen X.F."/>
            <person name="Zhang C."/>
            <person name="Zhao X."/>
            <person name="He X."/>
            <person name="Zhang G.Q."/>
            <person name="Liu Z.J."/>
            <person name="Xu Q."/>
        </authorList>
    </citation>
    <scope>NUCLEOTIDE SEQUENCE [LARGE SCALE GENOMIC DNA]</scope>
    <source>
        <strain evidence="2">GZMU011</strain>
    </source>
</reference>
<comment type="caution">
    <text evidence="2">The sequence shown here is derived from an EMBL/GenBank/DDBJ whole genome shotgun (WGS) entry which is preliminary data.</text>
</comment>
<organism evidence="2 3">
    <name type="scientific">Dendrobium thyrsiflorum</name>
    <name type="common">Pinecone-like raceme dendrobium</name>
    <name type="synonym">Orchid</name>
    <dbReference type="NCBI Taxonomy" id="117978"/>
    <lineage>
        <taxon>Eukaryota</taxon>
        <taxon>Viridiplantae</taxon>
        <taxon>Streptophyta</taxon>
        <taxon>Embryophyta</taxon>
        <taxon>Tracheophyta</taxon>
        <taxon>Spermatophyta</taxon>
        <taxon>Magnoliopsida</taxon>
        <taxon>Liliopsida</taxon>
        <taxon>Asparagales</taxon>
        <taxon>Orchidaceae</taxon>
        <taxon>Epidendroideae</taxon>
        <taxon>Malaxideae</taxon>
        <taxon>Dendrobiinae</taxon>
        <taxon>Dendrobium</taxon>
    </lineage>
</organism>
<proteinExistence type="predicted"/>
<accession>A0ABD0VQD8</accession>
<sequence>MPSSPTKIALSSWSCNRLDRAGSPSVVTGDLALTTNSAAMADTALGRLFVPPSITFGMSVIVEDNDVEAFLPLPGWSSLCSTILEANRDIGFFFGLLLGAVAVVNGVGNAGDDADHVDDEESGGRDEQSGPLEEVEFSEVGVVGGFGSDGEVGVDAGEDFEEALEDGEEVGRDAADDPELLVPPPVLDADAAPAELQDAGGDDGGEESDEPDARQVVQLQCNVINYRGDDELSGEQTDGGDGAVSEQRNGSERIDDGVRVCESLQPFEISSIAVPQRAMPAEEDLDGAESPPENLVQPVGEIDRSRSFESRPVWCAVNRSPASAVHLESR</sequence>
<dbReference type="AlphaFoldDB" id="A0ABD0VQD8"/>